<dbReference type="EMBL" id="VSSQ01056061">
    <property type="protein sequence ID" value="MPN09926.1"/>
    <property type="molecule type" value="Genomic_DNA"/>
</dbReference>
<reference evidence="2" key="1">
    <citation type="submission" date="2019-08" db="EMBL/GenBank/DDBJ databases">
        <authorList>
            <person name="Kucharzyk K."/>
            <person name="Murdoch R.W."/>
            <person name="Higgins S."/>
            <person name="Loffler F."/>
        </authorList>
    </citation>
    <scope>NUCLEOTIDE SEQUENCE</scope>
</reference>
<evidence type="ECO:0000256" key="1">
    <source>
        <dbReference type="SAM" id="Phobius"/>
    </source>
</evidence>
<keyword evidence="1" id="KW-0472">Membrane</keyword>
<keyword evidence="1" id="KW-1133">Transmembrane helix</keyword>
<sequence length="150" mass="16836">MSNTLSYKNIELYAMLVGAFGGNGYYLKSNKWAFMMAGTGRNRDNMIPKPSWTPENKSNVYPSATFSGDNRFLGLQSRSFIRLQDVSLSYQFKQQWIKKARISSLKVFMSAQNLFTITNWVGGDPEIGNPVLENTTPVPSTYSLGINISL</sequence>
<keyword evidence="1" id="KW-0812">Transmembrane</keyword>
<accession>A0A645F8H7</accession>
<organism evidence="2">
    <name type="scientific">bioreactor metagenome</name>
    <dbReference type="NCBI Taxonomy" id="1076179"/>
    <lineage>
        <taxon>unclassified sequences</taxon>
        <taxon>metagenomes</taxon>
        <taxon>ecological metagenomes</taxon>
    </lineage>
</organism>
<comment type="caution">
    <text evidence="2">The sequence shown here is derived from an EMBL/GenBank/DDBJ whole genome shotgun (WGS) entry which is preliminary data.</text>
</comment>
<dbReference type="AlphaFoldDB" id="A0A645F8H7"/>
<evidence type="ECO:0008006" key="3">
    <source>
        <dbReference type="Google" id="ProtNLM"/>
    </source>
</evidence>
<evidence type="ECO:0000313" key="2">
    <source>
        <dbReference type="EMBL" id="MPN09926.1"/>
    </source>
</evidence>
<gene>
    <name evidence="2" type="ORF">SDC9_157219</name>
</gene>
<protein>
    <recommendedName>
        <fullName evidence="3">TonB-dependent receptor SusC</fullName>
    </recommendedName>
</protein>
<proteinExistence type="predicted"/>
<feature type="transmembrane region" description="Helical" evidence="1">
    <location>
        <begin position="12"/>
        <end position="27"/>
    </location>
</feature>
<name>A0A645F8H7_9ZZZZ</name>